<feature type="domain" description="Ribulose bisphosphate carboxylase/oxygenase activase AAA helical" evidence="12">
    <location>
        <begin position="307"/>
        <end position="402"/>
    </location>
</feature>
<dbReference type="FunFam" id="3.40.50.300:FF:000258">
    <property type="entry name" value="Ribulose bisphosphate carboxylase/oxygenase activase, chloroplastic"/>
    <property type="match status" value="1"/>
</dbReference>
<comment type="similarity">
    <text evidence="8 9">Belongs to the RuBisCO activase family.</text>
</comment>
<dbReference type="GO" id="GO:0009579">
    <property type="term" value="C:thylakoid"/>
    <property type="evidence" value="ECO:0007669"/>
    <property type="project" value="TreeGrafter"/>
</dbReference>
<evidence type="ECO:0000256" key="5">
    <source>
        <dbReference type="ARBA" id="ARBA00022840"/>
    </source>
</evidence>
<name>A0AAV8S4M6_9ROSI</name>
<dbReference type="FunFam" id="1.10.8.1070:FF:000001">
    <property type="entry name" value="Ribulose bisphosphate carboxylase/oxygenase activase, chloroplastic"/>
    <property type="match status" value="1"/>
</dbReference>
<dbReference type="GO" id="GO:0009570">
    <property type="term" value="C:chloroplast stroma"/>
    <property type="evidence" value="ECO:0007669"/>
    <property type="project" value="UniProtKB-SubCell"/>
</dbReference>
<dbReference type="AlphaFoldDB" id="A0AAV8S4M6"/>
<reference evidence="13 14" key="1">
    <citation type="submission" date="2021-09" db="EMBL/GenBank/DDBJ databases">
        <title>Genomic insights and catalytic innovation underlie evolution of tropane alkaloids biosynthesis.</title>
        <authorList>
            <person name="Wang Y.-J."/>
            <person name="Tian T."/>
            <person name="Huang J.-P."/>
            <person name="Huang S.-X."/>
        </authorList>
    </citation>
    <scope>NUCLEOTIDE SEQUENCE [LARGE SCALE GENOMIC DNA]</scope>
    <source>
        <strain evidence="13">KIB-2018</strain>
        <tissue evidence="13">Leaf</tissue>
    </source>
</reference>
<evidence type="ECO:0000259" key="11">
    <source>
        <dbReference type="Pfam" id="PF00004"/>
    </source>
</evidence>
<evidence type="ECO:0000256" key="4">
    <source>
        <dbReference type="ARBA" id="ARBA00022741"/>
    </source>
</evidence>
<dbReference type="Pfam" id="PF00004">
    <property type="entry name" value="AAA"/>
    <property type="match status" value="1"/>
</dbReference>
<evidence type="ECO:0000256" key="7">
    <source>
        <dbReference type="ARBA" id="ARBA00025556"/>
    </source>
</evidence>
<dbReference type="InterPro" id="IPR003959">
    <property type="entry name" value="ATPase_AAA_core"/>
</dbReference>
<dbReference type="Proteomes" id="UP001159364">
    <property type="component" value="Unassembled WGS sequence"/>
</dbReference>
<dbReference type="PANTHER" id="PTHR32429">
    <property type="match status" value="1"/>
</dbReference>
<keyword evidence="5 9" id="KW-0067">ATP-binding</keyword>
<dbReference type="InterPro" id="IPR044960">
    <property type="entry name" value="RCA-like"/>
</dbReference>
<evidence type="ECO:0000256" key="8">
    <source>
        <dbReference type="ARBA" id="ARBA00025781"/>
    </source>
</evidence>
<evidence type="ECO:0000313" key="14">
    <source>
        <dbReference type="Proteomes" id="UP001159364"/>
    </source>
</evidence>
<dbReference type="InterPro" id="IPR027417">
    <property type="entry name" value="P-loop_NTPase"/>
</dbReference>
<comment type="subcellular location">
    <subcellularLocation>
        <location evidence="1 9">Plastid</location>
        <location evidence="1 9">Chloroplast stroma</location>
    </subcellularLocation>
</comment>
<keyword evidence="14" id="KW-1185">Reference proteome</keyword>
<dbReference type="Gene3D" id="3.40.50.300">
    <property type="entry name" value="P-loop containing nucleotide triphosphate hydrolases"/>
    <property type="match status" value="1"/>
</dbReference>
<dbReference type="SUPFAM" id="SSF52540">
    <property type="entry name" value="P-loop containing nucleoside triphosphate hydrolases"/>
    <property type="match status" value="1"/>
</dbReference>
<dbReference type="EMBL" id="JAIWQS010000236">
    <property type="protein sequence ID" value="KAJ8747129.1"/>
    <property type="molecule type" value="Genomic_DNA"/>
</dbReference>
<feature type="domain" description="ATPase AAA-type core" evidence="11">
    <location>
        <begin position="161"/>
        <end position="304"/>
    </location>
</feature>
<dbReference type="GO" id="GO:0046863">
    <property type="term" value="F:ribulose-1,5-bisphosphate carboxylase/oxygenase activator activity"/>
    <property type="evidence" value="ECO:0007669"/>
    <property type="project" value="UniProtKB-UniRule"/>
</dbReference>
<evidence type="ECO:0000256" key="9">
    <source>
        <dbReference type="RuleBase" id="RU369045"/>
    </source>
</evidence>
<dbReference type="PANTHER" id="PTHR32429:SF32">
    <property type="entry name" value="RIBULOSE BISPHOSPHATE CARBOXYLASE_OXYGENASE ACTIVASE, CHLOROPLASTIC"/>
    <property type="match status" value="1"/>
</dbReference>
<organism evidence="13 14">
    <name type="scientific">Erythroxylum novogranatense</name>
    <dbReference type="NCBI Taxonomy" id="1862640"/>
    <lineage>
        <taxon>Eukaryota</taxon>
        <taxon>Viridiplantae</taxon>
        <taxon>Streptophyta</taxon>
        <taxon>Embryophyta</taxon>
        <taxon>Tracheophyta</taxon>
        <taxon>Spermatophyta</taxon>
        <taxon>Magnoliopsida</taxon>
        <taxon>eudicotyledons</taxon>
        <taxon>Gunneridae</taxon>
        <taxon>Pentapetalae</taxon>
        <taxon>rosids</taxon>
        <taxon>fabids</taxon>
        <taxon>Malpighiales</taxon>
        <taxon>Erythroxylaceae</taxon>
        <taxon>Erythroxylum</taxon>
    </lineage>
</organism>
<accession>A0AAV8S4M6</accession>
<comment type="caution">
    <text evidence="13">The sequence shown here is derived from an EMBL/GenBank/DDBJ whole genome shotgun (WGS) entry which is preliminary data.</text>
</comment>
<keyword evidence="4 9" id="KW-0547">Nucleotide-binding</keyword>
<dbReference type="InterPro" id="IPR048571">
    <property type="entry name" value="RuBisCO_activase_AAA_helical"/>
</dbReference>
<protein>
    <recommendedName>
        <fullName evidence="9">Ribulose bisphosphate carboxylase/oxygenase activase, chloroplastic</fullName>
        <shortName evidence="9">RA</shortName>
        <shortName evidence="9">RuBisCO activase</shortName>
    </recommendedName>
</protein>
<evidence type="ECO:0000259" key="12">
    <source>
        <dbReference type="Pfam" id="PF21228"/>
    </source>
</evidence>
<evidence type="ECO:0000256" key="1">
    <source>
        <dbReference type="ARBA" id="ARBA00004470"/>
    </source>
</evidence>
<gene>
    <name evidence="13" type="ORF">K2173_001686</name>
</gene>
<evidence type="ECO:0000313" key="13">
    <source>
        <dbReference type="EMBL" id="KAJ8747129.1"/>
    </source>
</evidence>
<feature type="region of interest" description="Disordered" evidence="10">
    <location>
        <begin position="445"/>
        <end position="466"/>
    </location>
</feature>
<keyword evidence="6" id="KW-0809">Transit peptide</keyword>
<keyword evidence="2 9" id="KW-0150">Chloroplast</keyword>
<evidence type="ECO:0000256" key="10">
    <source>
        <dbReference type="SAM" id="MobiDB-lite"/>
    </source>
</evidence>
<comment type="function">
    <text evidence="7 9">Activation of RuBisCO (ribulose-1,5-bisphosphate carboxylase/oxygenase; EC 4.1.1.39) involves the ATP-dependent carboxylation of the epsilon-amino group of lysine leading to a carbamate structure.</text>
</comment>
<dbReference type="Gene3D" id="1.10.8.1070">
    <property type="match status" value="1"/>
</dbReference>
<dbReference type="Pfam" id="PF21228">
    <property type="entry name" value="RuBisCO_activase_AAA_helical"/>
    <property type="match status" value="1"/>
</dbReference>
<sequence length="472" mass="52337">MAVSVSTVGAVNRVQFNLNVTKPSGQSSAFLGNNLKKLNSKVKSQRVLSGNNWKVVAEHDEEKQTSKDKWRGLAFDESDDQQDITRGKGMVDTLFQAPMESGTHYAVMSSYDYISQGLKQYMDNNMDGFYIAPAFMDKVVVHITKNFLNLPNIKVPLILGIWGGKGQGKSFQCELVFAKMGINPIVMSAGELESGNAGEPAKLIRQRYREAADIIRKGKMCCLFINDLDAGAGRLGGTTQYTVNNQMVNATLMNIADNPTNVQLPGMYNKEENPRVPIIVTGNDFSTLYAPLIRDGRMEKFYWAPIREDRIGVCTGIFRTDNVPKEDIIKLVDTFPGQSIDFFGALRARVYDDEVRKWVSSVGVESVGKKLVNSKEGPPTFEQPKMTLSKLLEYGNMLVHEQENVKRVQLADKYLKEAALGDANEDSTKNDSFYGKAAQQVKIPVPEGCTDPSAQNFDPTARSDDGSCVYQL</sequence>
<proteinExistence type="inferred from homology"/>
<dbReference type="GO" id="GO:0005524">
    <property type="term" value="F:ATP binding"/>
    <property type="evidence" value="ECO:0007669"/>
    <property type="project" value="UniProtKB-UniRule"/>
</dbReference>
<keyword evidence="3 9" id="KW-0934">Plastid</keyword>
<evidence type="ECO:0000256" key="3">
    <source>
        <dbReference type="ARBA" id="ARBA00022640"/>
    </source>
</evidence>
<dbReference type="GO" id="GO:0016887">
    <property type="term" value="F:ATP hydrolysis activity"/>
    <property type="evidence" value="ECO:0007669"/>
    <property type="project" value="UniProtKB-UniRule"/>
</dbReference>
<evidence type="ECO:0000256" key="6">
    <source>
        <dbReference type="ARBA" id="ARBA00022946"/>
    </source>
</evidence>
<evidence type="ECO:0000256" key="2">
    <source>
        <dbReference type="ARBA" id="ARBA00022528"/>
    </source>
</evidence>